<evidence type="ECO:0000259" key="8">
    <source>
        <dbReference type="Pfam" id="PF07282"/>
    </source>
</evidence>
<keyword evidence="6" id="KW-0233">DNA recombination</keyword>
<dbReference type="GO" id="GO:0004519">
    <property type="term" value="F:endonuclease activity"/>
    <property type="evidence" value="ECO:0007669"/>
    <property type="project" value="UniProtKB-KW"/>
</dbReference>
<dbReference type="InterPro" id="IPR001959">
    <property type="entry name" value="Transposase"/>
</dbReference>
<evidence type="ECO:0000256" key="3">
    <source>
        <dbReference type="ARBA" id="ARBA00022723"/>
    </source>
</evidence>
<evidence type="ECO:0000256" key="2">
    <source>
        <dbReference type="ARBA" id="ARBA00022578"/>
    </source>
</evidence>
<sequence length="380" mass="44659">MLRAIKVRLYPNKAQEQELNKVLGAYRFVYNHMLDKRKTAYETDKTSLSENDLSKYFHGTLLKDEQHVWIKEQNTKVMNQAIKQMVGAYQNFFNHHKGFPKFKSKKDKQSALFPRNAISKRNTFETKHITLITSLKNLRFRCSDLYHKRLQKYKDNIRSATLSKTKSGNFFLSILVDIPEAEFVKFGKTNKQVGIDLGVKDFVITSDETVFENKHFFKKEEKKMIKLQRQLSRKVKGSNNRNKQRIRLAKVIANITNKKENYIHSVVNEILKSYDTVFMEDLNIKGMLGNRYLANAIQESGFYRFKSILQYKALMNDKRVVLINRFYPSSKTCSCCGYKKKDLKLGDRFWTCPECGEYHDRDINASKNILFEGQRKLRTG</sequence>
<dbReference type="Pfam" id="PF01385">
    <property type="entry name" value="OrfB_IS605"/>
    <property type="match status" value="1"/>
</dbReference>
<feature type="domain" description="Cas12f1-like TNB" evidence="8">
    <location>
        <begin position="302"/>
        <end position="369"/>
    </location>
</feature>
<protein>
    <submittedName>
        <fullName evidence="10">Endonuclease</fullName>
    </submittedName>
</protein>
<evidence type="ECO:0000259" key="7">
    <source>
        <dbReference type="Pfam" id="PF01385"/>
    </source>
</evidence>
<evidence type="ECO:0000313" key="10">
    <source>
        <dbReference type="EMBL" id="DAG97914.1"/>
    </source>
</evidence>
<evidence type="ECO:0000256" key="6">
    <source>
        <dbReference type="ARBA" id="ARBA00023172"/>
    </source>
</evidence>
<keyword evidence="10" id="KW-0255">Endonuclease</keyword>
<organism evidence="10">
    <name type="scientific">Ackermannviridae sp</name>
    <dbReference type="NCBI Taxonomy" id="2831612"/>
    <lineage>
        <taxon>Viruses</taxon>
        <taxon>Duplodnaviria</taxon>
        <taxon>Heunggongvirae</taxon>
        <taxon>Uroviricota</taxon>
        <taxon>Caudoviricetes</taxon>
        <taxon>Pantevenvirales</taxon>
        <taxon>Ackermannviridae</taxon>
    </lineage>
</organism>
<dbReference type="Pfam" id="PF07282">
    <property type="entry name" value="Cas12f1-like_TNB"/>
    <property type="match status" value="1"/>
</dbReference>
<dbReference type="GO" id="GO:0032196">
    <property type="term" value="P:transposition"/>
    <property type="evidence" value="ECO:0007669"/>
    <property type="project" value="UniProtKB-KW"/>
</dbReference>
<reference evidence="10" key="1">
    <citation type="journal article" date="2021" name="Proc. Natl. Acad. Sci. U.S.A.">
        <title>A Catalog of Tens of Thousands of Viruses from Human Metagenomes Reveals Hidden Associations with Chronic Diseases.</title>
        <authorList>
            <person name="Tisza M.J."/>
            <person name="Buck C.B."/>
        </authorList>
    </citation>
    <scope>NUCLEOTIDE SEQUENCE</scope>
    <source>
        <strain evidence="10">CtASH1</strain>
    </source>
</reference>
<evidence type="ECO:0000259" key="9">
    <source>
        <dbReference type="Pfam" id="PF12323"/>
    </source>
</evidence>
<keyword evidence="10" id="KW-0378">Hydrolase</keyword>
<dbReference type="Pfam" id="PF12323">
    <property type="entry name" value="HTH_OrfB_IS605"/>
    <property type="match status" value="1"/>
</dbReference>
<evidence type="ECO:0000256" key="4">
    <source>
        <dbReference type="ARBA" id="ARBA00022833"/>
    </source>
</evidence>
<feature type="domain" description="Transposase putative helix-turn-helix" evidence="9">
    <location>
        <begin position="1"/>
        <end position="45"/>
    </location>
</feature>
<dbReference type="NCBIfam" id="TIGR01766">
    <property type="entry name" value="IS200/IS605 family accessory protein TnpB-like domain"/>
    <property type="match status" value="1"/>
</dbReference>
<evidence type="ECO:0000256" key="1">
    <source>
        <dbReference type="ARBA" id="ARBA00008761"/>
    </source>
</evidence>
<dbReference type="GO" id="GO:0046872">
    <property type="term" value="F:metal ion binding"/>
    <property type="evidence" value="ECO:0007669"/>
    <property type="project" value="UniProtKB-KW"/>
</dbReference>
<accession>A0A8S5VTH9</accession>
<comment type="similarity">
    <text evidence="1">In the C-terminal section; belongs to the transposase 35 family.</text>
</comment>
<dbReference type="EMBL" id="BK035393">
    <property type="protein sequence ID" value="DAG97914.1"/>
    <property type="molecule type" value="Genomic_DNA"/>
</dbReference>
<dbReference type="InterPro" id="IPR010095">
    <property type="entry name" value="Cas12f1-like_TNB"/>
</dbReference>
<keyword evidence="3" id="KW-0479">Metal-binding</keyword>
<keyword evidence="10" id="KW-0540">Nuclease</keyword>
<keyword evidence="2" id="KW-0815">Transposition</keyword>
<dbReference type="NCBIfam" id="NF040570">
    <property type="entry name" value="guided_TnpB"/>
    <property type="match status" value="1"/>
</dbReference>
<proteinExistence type="inferred from homology"/>
<keyword evidence="5" id="KW-0238">DNA-binding</keyword>
<evidence type="ECO:0000256" key="5">
    <source>
        <dbReference type="ARBA" id="ARBA00023125"/>
    </source>
</evidence>
<dbReference type="GO" id="GO:0006310">
    <property type="term" value="P:DNA recombination"/>
    <property type="evidence" value="ECO:0007669"/>
    <property type="project" value="UniProtKB-KW"/>
</dbReference>
<dbReference type="GO" id="GO:0003677">
    <property type="term" value="F:DNA binding"/>
    <property type="evidence" value="ECO:0007669"/>
    <property type="project" value="UniProtKB-KW"/>
</dbReference>
<keyword evidence="4" id="KW-0862">Zinc</keyword>
<feature type="domain" description="Probable transposase IS891/IS1136/IS1341" evidence="7">
    <location>
        <begin position="188"/>
        <end position="290"/>
    </location>
</feature>
<dbReference type="InterPro" id="IPR021027">
    <property type="entry name" value="Transposase_put_HTH"/>
</dbReference>
<name>A0A8S5VTH9_9CAUD</name>